<dbReference type="Pfam" id="PF14863">
    <property type="entry name" value="Alkyl_sulf_dimr"/>
    <property type="match status" value="1"/>
</dbReference>
<dbReference type="Gene3D" id="3.30.1050.10">
    <property type="entry name" value="SCP2 sterol-binding domain"/>
    <property type="match status" value="1"/>
</dbReference>
<dbReference type="GO" id="GO:0018909">
    <property type="term" value="P:dodecyl sulfate metabolic process"/>
    <property type="evidence" value="ECO:0007669"/>
    <property type="project" value="InterPro"/>
</dbReference>
<dbReference type="Pfam" id="PF00753">
    <property type="entry name" value="Lactamase_B"/>
    <property type="match status" value="1"/>
</dbReference>
<dbReference type="GO" id="GO:0046872">
    <property type="term" value="F:metal ion binding"/>
    <property type="evidence" value="ECO:0007669"/>
    <property type="project" value="UniProtKB-KW"/>
</dbReference>
<gene>
    <name evidence="6" type="ORF">H634G_03544</name>
</gene>
<evidence type="ECO:0000313" key="6">
    <source>
        <dbReference type="EMBL" id="KJK81011.1"/>
    </source>
</evidence>
<dbReference type="PANTHER" id="PTHR43223:SF1">
    <property type="entry name" value="ALKYL_ARYL-SULFATASE BDS1"/>
    <property type="match status" value="1"/>
</dbReference>
<dbReference type="Pfam" id="PF14864">
    <property type="entry name" value="Alkyl_sulf_C"/>
    <property type="match status" value="1"/>
</dbReference>
<dbReference type="AlphaFoldDB" id="A0A0D9P4J6"/>
<keyword evidence="7" id="KW-1185">Reference proteome</keyword>
<dbReference type="GO" id="GO:0018741">
    <property type="term" value="F:linear primary-alkylsulfatase activity"/>
    <property type="evidence" value="ECO:0007669"/>
    <property type="project" value="InterPro"/>
</dbReference>
<dbReference type="SUPFAM" id="SSF56281">
    <property type="entry name" value="Metallo-hydrolase/oxidoreductase"/>
    <property type="match status" value="1"/>
</dbReference>
<organism evidence="6 7">
    <name type="scientific">Metarhizium anisopliae BRIP 53293</name>
    <dbReference type="NCBI Taxonomy" id="1291518"/>
    <lineage>
        <taxon>Eukaryota</taxon>
        <taxon>Fungi</taxon>
        <taxon>Dikarya</taxon>
        <taxon>Ascomycota</taxon>
        <taxon>Pezizomycotina</taxon>
        <taxon>Sordariomycetes</taxon>
        <taxon>Hypocreomycetidae</taxon>
        <taxon>Hypocreales</taxon>
        <taxon>Clavicipitaceae</taxon>
        <taxon>Metarhizium</taxon>
    </lineage>
</organism>
<name>A0A0D9P4J6_METAN</name>
<dbReference type="InterPro" id="IPR036866">
    <property type="entry name" value="RibonucZ/Hydroxyglut_hydro"/>
</dbReference>
<dbReference type="CDD" id="cd07710">
    <property type="entry name" value="arylsulfatase_Sdsa1-like_MBL-fold"/>
    <property type="match status" value="1"/>
</dbReference>
<evidence type="ECO:0000256" key="4">
    <source>
        <dbReference type="ARBA" id="ARBA00033751"/>
    </source>
</evidence>
<dbReference type="SMART" id="SM00849">
    <property type="entry name" value="Lactamase_B"/>
    <property type="match status" value="1"/>
</dbReference>
<dbReference type="InterPro" id="IPR029228">
    <property type="entry name" value="Alkyl_sulf_dimr"/>
</dbReference>
<evidence type="ECO:0000313" key="7">
    <source>
        <dbReference type="Proteomes" id="UP000054544"/>
    </source>
</evidence>
<comment type="similarity">
    <text evidence="4">Belongs to the metallo-beta-lactamase superfamily. Type III sulfatase family.</text>
</comment>
<evidence type="ECO:0000256" key="2">
    <source>
        <dbReference type="ARBA" id="ARBA00022801"/>
    </source>
</evidence>
<keyword evidence="2" id="KW-0378">Hydrolase</keyword>
<dbReference type="InterPro" id="IPR029229">
    <property type="entry name" value="Alkyl_sulf_C"/>
</dbReference>
<dbReference type="PANTHER" id="PTHR43223">
    <property type="entry name" value="ALKYL/ARYL-SULFATASE"/>
    <property type="match status" value="1"/>
</dbReference>
<accession>A0A0D9P4J6</accession>
<evidence type="ECO:0000259" key="5">
    <source>
        <dbReference type="SMART" id="SM00849"/>
    </source>
</evidence>
<dbReference type="InterPro" id="IPR001279">
    <property type="entry name" value="Metallo-B-lactamas"/>
</dbReference>
<dbReference type="Proteomes" id="UP000054544">
    <property type="component" value="Unassembled WGS sequence"/>
</dbReference>
<sequence>MSLPVDTIDTDNHDFEFAQRGLVAKLDNPLIYDSNNNVVWDASAYDFMQQDCPPTANKSLWRQGQLCSATAGLYHVVDGIYQVRGLDLANMNIIQIPTDKNKIIIIDCLTSVETASAAIQLYQDYHKGRFQRQAEIVALFYTHNHVDHFGGAQAIVDMAGGHLRIIGPDGFLEHAVSENVYAGAAMSRRSVYMYGEALPKSPTGQIGCGLGQAPSTGHSSLVAPTRSITHDGALKPAIEGLEIICQLTPGTEAPSEVNFYFPAYKALCMAENATHTLHNIQTLRGAPVRDARLWSRYLDESISLFGHKSDVVFSSHHWPTWKHDSAGSGIQDDHIEKPHNLILTFLSEQRDYYAYLHNETLRLLNNGSTPVEIAEQIRTPPNLSLRTNLRGYYGSVSHNVKAVYDKYMGWFDGNPANLWKLQPTDEAVEYVKCMGGPKVVLEKAKAYASENIDSKLRFAATLLDKLIFAYPDDADAKNELISVYQKLGQGAENGTWRNIYLTGAYELQNGPQPAVNTMTPGSLMALNLDELFDTMAIRINGPEAFAFENKITIDFMVEDMPRKSLPGKGQIGWHLRLSNGAMTGHEIPYVAFKDLKDSKSDLTAWLAHETLVTAVGTAAAGEKPEITAYKVVTSGEVGAWEKAIAFIQVPQSAFNIVAP</sequence>
<dbReference type="InterPro" id="IPR052195">
    <property type="entry name" value="Bact_Alkyl/Aryl-Sulfatase"/>
</dbReference>
<feature type="domain" description="Metallo-beta-lactamase" evidence="5">
    <location>
        <begin position="88"/>
        <end position="316"/>
    </location>
</feature>
<evidence type="ECO:0000256" key="1">
    <source>
        <dbReference type="ARBA" id="ARBA00022723"/>
    </source>
</evidence>
<proteinExistence type="inferred from homology"/>
<dbReference type="Gene3D" id="1.25.40.880">
    <property type="entry name" value="Alkyl sulfatase, dimerisation domain"/>
    <property type="match status" value="1"/>
</dbReference>
<reference evidence="7" key="1">
    <citation type="journal article" date="2014" name="BMC Genomics">
        <title>The genome sequence of the biocontrol fungus Metarhizium anisopliae and comparative genomics of Metarhizium species.</title>
        <authorList>
            <person name="Pattemore J.A."/>
            <person name="Hane J.K."/>
            <person name="Williams A.H."/>
            <person name="Wilson B.A."/>
            <person name="Stodart B.J."/>
            <person name="Ash G.J."/>
        </authorList>
    </citation>
    <scope>NUCLEOTIDE SEQUENCE [LARGE SCALE GENOMIC DNA]</scope>
    <source>
        <strain evidence="7">BRIP 53293</strain>
    </source>
</reference>
<dbReference type="Gene3D" id="3.60.15.30">
    <property type="entry name" value="Metallo-beta-lactamase domain"/>
    <property type="match status" value="1"/>
</dbReference>
<keyword evidence="1" id="KW-0479">Metal-binding</keyword>
<protein>
    <recommendedName>
        <fullName evidence="5">Metallo-beta-lactamase domain-containing protein</fullName>
    </recommendedName>
</protein>
<keyword evidence="3" id="KW-0862">Zinc</keyword>
<dbReference type="InterPro" id="IPR038536">
    <property type="entry name" value="Alkyl/aryl-sulf_dimr_sf"/>
</dbReference>
<dbReference type="InterPro" id="IPR036527">
    <property type="entry name" value="SCP2_sterol-bd_dom_sf"/>
</dbReference>
<dbReference type="SUPFAM" id="SSF55718">
    <property type="entry name" value="SCP-like"/>
    <property type="match status" value="1"/>
</dbReference>
<dbReference type="EMBL" id="KE384727">
    <property type="protein sequence ID" value="KJK81011.1"/>
    <property type="molecule type" value="Genomic_DNA"/>
</dbReference>
<evidence type="ECO:0000256" key="3">
    <source>
        <dbReference type="ARBA" id="ARBA00022833"/>
    </source>
</evidence>
<dbReference type="OrthoDB" id="449487at2759"/>
<dbReference type="GO" id="GO:0046983">
    <property type="term" value="F:protein dimerization activity"/>
    <property type="evidence" value="ECO:0007669"/>
    <property type="project" value="InterPro"/>
</dbReference>
<dbReference type="InterPro" id="IPR044097">
    <property type="entry name" value="Bds1/SdsA1_MBL-fold"/>
</dbReference>